<dbReference type="SUPFAM" id="SSF46955">
    <property type="entry name" value="Putative DNA-binding domain"/>
    <property type="match status" value="1"/>
</dbReference>
<comment type="caution">
    <text evidence="2">The sequence shown here is derived from an EMBL/GenBank/DDBJ whole genome shotgun (WGS) entry which is preliminary data.</text>
</comment>
<dbReference type="Pfam" id="PF12728">
    <property type="entry name" value="HTH_17"/>
    <property type="match status" value="1"/>
</dbReference>
<dbReference type="NCBIfam" id="TIGR01764">
    <property type="entry name" value="excise"/>
    <property type="match status" value="1"/>
</dbReference>
<evidence type="ECO:0000259" key="1">
    <source>
        <dbReference type="Pfam" id="PF12728"/>
    </source>
</evidence>
<dbReference type="RefSeq" id="WP_185746272.1">
    <property type="nucleotide sequence ID" value="NZ_BAAAKX010000006.1"/>
</dbReference>
<sequence>MDSEWNVREPLLNVQQVADYLGVCKRTVYNLRNEGNFAPGTKIGRKVMWRESVLKAWLEEATEAPGESAVYKFRSAG</sequence>
<dbReference type="InterPro" id="IPR010093">
    <property type="entry name" value="SinI_DNA-bd"/>
</dbReference>
<accession>A0A542Z9S7</accession>
<name>A0A542Z9S7_9MICO</name>
<organism evidence="2 3">
    <name type="scientific">Oryzihumus leptocrescens</name>
    <dbReference type="NCBI Taxonomy" id="297536"/>
    <lineage>
        <taxon>Bacteria</taxon>
        <taxon>Bacillati</taxon>
        <taxon>Actinomycetota</taxon>
        <taxon>Actinomycetes</taxon>
        <taxon>Micrococcales</taxon>
        <taxon>Intrasporangiaceae</taxon>
        <taxon>Oryzihumus</taxon>
    </lineage>
</organism>
<gene>
    <name evidence="2" type="ORF">FB474_3873</name>
</gene>
<feature type="domain" description="Helix-turn-helix" evidence="1">
    <location>
        <begin position="11"/>
        <end position="60"/>
    </location>
</feature>
<evidence type="ECO:0000313" key="2">
    <source>
        <dbReference type="EMBL" id="TQL57099.1"/>
    </source>
</evidence>
<proteinExistence type="predicted"/>
<dbReference type="InterPro" id="IPR009061">
    <property type="entry name" value="DNA-bd_dom_put_sf"/>
</dbReference>
<dbReference type="EMBL" id="VFOQ01000002">
    <property type="protein sequence ID" value="TQL57099.1"/>
    <property type="molecule type" value="Genomic_DNA"/>
</dbReference>
<evidence type="ECO:0000313" key="3">
    <source>
        <dbReference type="Proteomes" id="UP000319514"/>
    </source>
</evidence>
<dbReference type="AlphaFoldDB" id="A0A542Z9S7"/>
<dbReference type="InterPro" id="IPR041657">
    <property type="entry name" value="HTH_17"/>
</dbReference>
<protein>
    <submittedName>
        <fullName evidence="2">AlpA family transcriptional regulator</fullName>
    </submittedName>
</protein>
<dbReference type="Gene3D" id="1.10.238.160">
    <property type="match status" value="1"/>
</dbReference>
<dbReference type="Proteomes" id="UP000319514">
    <property type="component" value="Unassembled WGS sequence"/>
</dbReference>
<dbReference type="GO" id="GO:0003677">
    <property type="term" value="F:DNA binding"/>
    <property type="evidence" value="ECO:0007669"/>
    <property type="project" value="InterPro"/>
</dbReference>
<reference evidence="2 3" key="1">
    <citation type="submission" date="2019-06" db="EMBL/GenBank/DDBJ databases">
        <title>Sequencing the genomes of 1000 actinobacteria strains.</title>
        <authorList>
            <person name="Klenk H.-P."/>
        </authorList>
    </citation>
    <scope>NUCLEOTIDE SEQUENCE [LARGE SCALE GENOMIC DNA]</scope>
    <source>
        <strain evidence="2 3">DSM 18082</strain>
    </source>
</reference>
<keyword evidence="3" id="KW-1185">Reference proteome</keyword>